<dbReference type="AlphaFoldDB" id="Q4TFE0"/>
<evidence type="ECO:0000313" key="2">
    <source>
        <dbReference type="EMBL" id="CAF88392.1"/>
    </source>
</evidence>
<proteinExistence type="predicted"/>
<dbReference type="EMBL" id="CAAE01004629">
    <property type="protein sequence ID" value="CAF88392.1"/>
    <property type="molecule type" value="Genomic_DNA"/>
</dbReference>
<keyword evidence="1" id="KW-0472">Membrane</keyword>
<evidence type="ECO:0000256" key="1">
    <source>
        <dbReference type="SAM" id="Phobius"/>
    </source>
</evidence>
<gene>
    <name evidence="2" type="ORF">GSTENG00001694001</name>
</gene>
<comment type="caution">
    <text evidence="2">The sequence shown here is derived from an EMBL/GenBank/DDBJ whole genome shotgun (WGS) entry which is preliminary data.</text>
</comment>
<feature type="transmembrane region" description="Helical" evidence="1">
    <location>
        <begin position="56"/>
        <end position="74"/>
    </location>
</feature>
<keyword evidence="1" id="KW-0812">Transmembrane</keyword>
<reference evidence="2" key="1">
    <citation type="journal article" date="2004" name="Nature">
        <title>Genome duplication in the teleost fish Tetraodon nigroviridis reveals the early vertebrate proto-karyotype.</title>
        <authorList>
            <person name="Jaillon O."/>
            <person name="Aury J.-M."/>
            <person name="Brunet F."/>
            <person name="Petit J.-L."/>
            <person name="Stange-Thomann N."/>
            <person name="Mauceli E."/>
            <person name="Bouneau L."/>
            <person name="Fischer C."/>
            <person name="Ozouf-Costaz C."/>
            <person name="Bernot A."/>
            <person name="Nicaud S."/>
            <person name="Jaffe D."/>
            <person name="Fisher S."/>
            <person name="Lutfalla G."/>
            <person name="Dossat C."/>
            <person name="Segurens B."/>
            <person name="Dasilva C."/>
            <person name="Salanoubat M."/>
            <person name="Levy M."/>
            <person name="Boudet N."/>
            <person name="Castellano S."/>
            <person name="Anthouard V."/>
            <person name="Jubin C."/>
            <person name="Castelli V."/>
            <person name="Katinka M."/>
            <person name="Vacherie B."/>
            <person name="Biemont C."/>
            <person name="Skalli Z."/>
            <person name="Cattolico L."/>
            <person name="Poulain J."/>
            <person name="De Berardinis V."/>
            <person name="Cruaud C."/>
            <person name="Duprat S."/>
            <person name="Brottier P."/>
            <person name="Coutanceau J.-P."/>
            <person name="Gouzy J."/>
            <person name="Parra G."/>
            <person name="Lardier G."/>
            <person name="Chapple C."/>
            <person name="McKernan K.J."/>
            <person name="McEwan P."/>
            <person name="Bosak S."/>
            <person name="Kellis M."/>
            <person name="Volff J.-N."/>
            <person name="Guigo R."/>
            <person name="Zody M.C."/>
            <person name="Mesirov J."/>
            <person name="Lindblad-Toh K."/>
            <person name="Birren B."/>
            <person name="Nusbaum C."/>
            <person name="Kahn D."/>
            <person name="Robinson-Rechavi M."/>
            <person name="Laudet V."/>
            <person name="Schachter V."/>
            <person name="Quetier F."/>
            <person name="Saurin W."/>
            <person name="Scarpelli C."/>
            <person name="Wincker P."/>
            <person name="Lander E.S."/>
            <person name="Weissenbach J."/>
            <person name="Roest Crollius H."/>
        </authorList>
    </citation>
    <scope>NUCLEOTIDE SEQUENCE [LARGE SCALE GENOMIC DNA]</scope>
</reference>
<reference evidence="2" key="2">
    <citation type="submission" date="2004-02" db="EMBL/GenBank/DDBJ databases">
        <authorList>
            <consortium name="Genoscope"/>
            <consortium name="Whitehead Institute Centre for Genome Research"/>
        </authorList>
    </citation>
    <scope>NUCLEOTIDE SEQUENCE</scope>
</reference>
<sequence>MAKQDNCGSVASFLRSAASGSGLPRDLDDVTIPDFSDVSCSALAGGQGCHVGSAPASTACVLLLFLWFLPFLCVSDVHSCERAKVLFFEHVFLMSAVLD</sequence>
<dbReference type="OrthoDB" id="10584342at2759"/>
<accession>Q4TFE0</accession>
<name>Q4TFE0_TETNG</name>
<organism evidence="2">
    <name type="scientific">Tetraodon nigroviridis</name>
    <name type="common">Spotted green pufferfish</name>
    <name type="synonym">Chelonodon nigroviridis</name>
    <dbReference type="NCBI Taxonomy" id="99883"/>
    <lineage>
        <taxon>Eukaryota</taxon>
        <taxon>Metazoa</taxon>
        <taxon>Chordata</taxon>
        <taxon>Craniata</taxon>
        <taxon>Vertebrata</taxon>
        <taxon>Euteleostomi</taxon>
        <taxon>Actinopterygii</taxon>
        <taxon>Neopterygii</taxon>
        <taxon>Teleostei</taxon>
        <taxon>Neoteleostei</taxon>
        <taxon>Acanthomorphata</taxon>
        <taxon>Eupercaria</taxon>
        <taxon>Tetraodontiformes</taxon>
        <taxon>Tetradontoidea</taxon>
        <taxon>Tetraodontidae</taxon>
        <taxon>Tetraodon</taxon>
    </lineage>
</organism>
<dbReference type="KEGG" id="tng:GSTEN00001694G001"/>
<protein>
    <submittedName>
        <fullName evidence="2">(spotted green pufferfish) hypothetical protein</fullName>
    </submittedName>
</protein>
<keyword evidence="1" id="KW-1133">Transmembrane helix</keyword>